<evidence type="ECO:0000259" key="3">
    <source>
        <dbReference type="Pfam" id="PF00496"/>
    </source>
</evidence>
<evidence type="ECO:0000313" key="4">
    <source>
        <dbReference type="EMBL" id="RBQ16416.1"/>
    </source>
</evidence>
<evidence type="ECO:0000313" key="5">
    <source>
        <dbReference type="Proteomes" id="UP000253303"/>
    </source>
</evidence>
<reference evidence="4 5" key="1">
    <citation type="submission" date="2018-06" db="EMBL/GenBank/DDBJ databases">
        <title>Sphaerisporangium craniellae sp. nov., isolated from a marine sponge in the South China Sea.</title>
        <authorList>
            <person name="Li L."/>
        </authorList>
    </citation>
    <scope>NUCLEOTIDE SEQUENCE [LARGE SCALE GENOMIC DNA]</scope>
    <source>
        <strain evidence="4 5">LHW63015</strain>
    </source>
</reference>
<dbReference type="InterPro" id="IPR039424">
    <property type="entry name" value="SBP_5"/>
</dbReference>
<feature type="signal peptide" evidence="2">
    <location>
        <begin position="1"/>
        <end position="22"/>
    </location>
</feature>
<dbReference type="GO" id="GO:0043190">
    <property type="term" value="C:ATP-binding cassette (ABC) transporter complex"/>
    <property type="evidence" value="ECO:0007669"/>
    <property type="project" value="InterPro"/>
</dbReference>
<comment type="caution">
    <text evidence="4">The sequence shown here is derived from an EMBL/GenBank/DDBJ whole genome shotgun (WGS) entry which is preliminary data.</text>
</comment>
<keyword evidence="1 2" id="KW-0732">Signal</keyword>
<feature type="chain" id="PRO_5038946456" evidence="2">
    <location>
        <begin position="23"/>
        <end position="527"/>
    </location>
</feature>
<dbReference type="OrthoDB" id="5243526at2"/>
<proteinExistence type="predicted"/>
<dbReference type="SUPFAM" id="SSF53850">
    <property type="entry name" value="Periplasmic binding protein-like II"/>
    <property type="match status" value="1"/>
</dbReference>
<sequence length="527" mass="56495">MRAGLAAAATAGVLLLAGCGGGARPSADTAAAAGPPVRGGNLTVAVPTDPQSLDMVANPGQVTAHIGNLLYEKLFEVDKEFAARPMLVETYETSSDRLTYTFKLRKDVTFHDGSPLTAADVVASLQRWLKSHVTGQQVAPDVVALKADGDDTVKLRLKEPRYPLIDELASPGTEIYAAKNLKGVPATGFTDKGAIGTGPYKLASWDIGRQVVLERYGDYRSRADEDWGGQAGAKHAYLDTITYKVVADQDAVINGLQTGQWQHAMPGDDQYTALKENASVVVGNVAGANQNVIIPNHDKGSKFADVRARQALNLLMDKPAMNAATGGGPDLTAAVGAMVSEDNAALYSTVGDEVYKQHDPAKAKELFAQAGVNAGDTVRIVTSNSYPQFAQWAVLLQDQLAKIDIKTKIDTYDFPTMLGTINKDPGGWDLTTLFFNAALTSPSQMPAVTLGAFNGSASPQIAGLVREYNAVTSPVQAKEVMDKLQKLVWEQLPVITLSQSKLYAAWSPELKGYDGFYRVFWNSWLKK</sequence>
<evidence type="ECO:0000256" key="2">
    <source>
        <dbReference type="SAM" id="SignalP"/>
    </source>
</evidence>
<name>A0A366LR82_9ACTN</name>
<dbReference type="PANTHER" id="PTHR30290">
    <property type="entry name" value="PERIPLASMIC BINDING COMPONENT OF ABC TRANSPORTER"/>
    <property type="match status" value="1"/>
</dbReference>
<dbReference type="Pfam" id="PF00496">
    <property type="entry name" value="SBP_bac_5"/>
    <property type="match status" value="1"/>
</dbReference>
<organism evidence="4 5">
    <name type="scientific">Spongiactinospora rosea</name>
    <dbReference type="NCBI Taxonomy" id="2248750"/>
    <lineage>
        <taxon>Bacteria</taxon>
        <taxon>Bacillati</taxon>
        <taxon>Actinomycetota</taxon>
        <taxon>Actinomycetes</taxon>
        <taxon>Streptosporangiales</taxon>
        <taxon>Streptosporangiaceae</taxon>
        <taxon>Spongiactinospora</taxon>
    </lineage>
</organism>
<dbReference type="Proteomes" id="UP000253303">
    <property type="component" value="Unassembled WGS sequence"/>
</dbReference>
<dbReference type="GO" id="GO:0015833">
    <property type="term" value="P:peptide transport"/>
    <property type="evidence" value="ECO:0007669"/>
    <property type="project" value="TreeGrafter"/>
</dbReference>
<dbReference type="Gene3D" id="3.10.105.10">
    <property type="entry name" value="Dipeptide-binding Protein, Domain 3"/>
    <property type="match status" value="1"/>
</dbReference>
<keyword evidence="5" id="KW-1185">Reference proteome</keyword>
<dbReference type="EMBL" id="QMEY01000017">
    <property type="protein sequence ID" value="RBQ16416.1"/>
    <property type="molecule type" value="Genomic_DNA"/>
</dbReference>
<dbReference type="InterPro" id="IPR030678">
    <property type="entry name" value="Peptide/Ni-bd"/>
</dbReference>
<dbReference type="PANTHER" id="PTHR30290:SF38">
    <property type="entry name" value="D,D-DIPEPTIDE-BINDING PERIPLASMIC PROTEIN DDPA-RELATED"/>
    <property type="match status" value="1"/>
</dbReference>
<accession>A0A366LR82</accession>
<dbReference type="AlphaFoldDB" id="A0A366LR82"/>
<dbReference type="GO" id="GO:1904680">
    <property type="term" value="F:peptide transmembrane transporter activity"/>
    <property type="evidence" value="ECO:0007669"/>
    <property type="project" value="TreeGrafter"/>
</dbReference>
<dbReference type="PIRSF" id="PIRSF002741">
    <property type="entry name" value="MppA"/>
    <property type="match status" value="1"/>
</dbReference>
<gene>
    <name evidence="4" type="ORF">DP939_30280</name>
</gene>
<dbReference type="Gene3D" id="3.40.190.10">
    <property type="entry name" value="Periplasmic binding protein-like II"/>
    <property type="match status" value="1"/>
</dbReference>
<dbReference type="GO" id="GO:0042597">
    <property type="term" value="C:periplasmic space"/>
    <property type="evidence" value="ECO:0007669"/>
    <property type="project" value="UniProtKB-ARBA"/>
</dbReference>
<dbReference type="PROSITE" id="PS51257">
    <property type="entry name" value="PROKAR_LIPOPROTEIN"/>
    <property type="match status" value="1"/>
</dbReference>
<protein>
    <submittedName>
        <fullName evidence="4">Peptide/nickel transporter substrate-binding protein</fullName>
    </submittedName>
</protein>
<dbReference type="InterPro" id="IPR000914">
    <property type="entry name" value="SBP_5_dom"/>
</dbReference>
<feature type="domain" description="Solute-binding protein family 5" evidence="3">
    <location>
        <begin position="84"/>
        <end position="444"/>
    </location>
</feature>
<evidence type="ECO:0000256" key="1">
    <source>
        <dbReference type="ARBA" id="ARBA00022729"/>
    </source>
</evidence>